<dbReference type="Proteomes" id="UP000294194">
    <property type="component" value="Unassembled WGS sequence"/>
</dbReference>
<evidence type="ECO:0000313" key="4">
    <source>
        <dbReference type="Proteomes" id="UP000294194"/>
    </source>
</evidence>
<dbReference type="SMART" id="SM00636">
    <property type="entry name" value="Glyco_18"/>
    <property type="match status" value="1"/>
</dbReference>
<keyword evidence="1" id="KW-0732">Signal</keyword>
<feature type="signal peptide" evidence="1">
    <location>
        <begin position="1"/>
        <end position="32"/>
    </location>
</feature>
<proteinExistence type="predicted"/>
<dbReference type="GO" id="GO:0008061">
    <property type="term" value="F:chitin binding"/>
    <property type="evidence" value="ECO:0007669"/>
    <property type="project" value="InterPro"/>
</dbReference>
<dbReference type="GO" id="GO:0016787">
    <property type="term" value="F:hydrolase activity"/>
    <property type="evidence" value="ECO:0007669"/>
    <property type="project" value="UniProtKB-KW"/>
</dbReference>
<dbReference type="InterPro" id="IPR001223">
    <property type="entry name" value="Glyco_hydro18_cat"/>
</dbReference>
<dbReference type="InterPro" id="IPR011583">
    <property type="entry name" value="Chitinase_II/V-like_cat"/>
</dbReference>
<protein>
    <submittedName>
        <fullName evidence="3">Hydrolase</fullName>
    </submittedName>
</protein>
<dbReference type="SUPFAM" id="SSF51445">
    <property type="entry name" value="(Trans)glycosidases"/>
    <property type="match status" value="1"/>
</dbReference>
<dbReference type="AlphaFoldDB" id="A0A4Q9GYZ5"/>
<accession>A0A4Q9GYZ5</accession>
<evidence type="ECO:0000256" key="1">
    <source>
        <dbReference type="SAM" id="SignalP"/>
    </source>
</evidence>
<keyword evidence="3" id="KW-0378">Hydrolase</keyword>
<reference evidence="4" key="1">
    <citation type="submission" date="2019-02" db="EMBL/GenBank/DDBJ databases">
        <title>Glaciihabitans arcticus sp. nov., a psychrotolerant bacterium isolated from polar soil.</title>
        <authorList>
            <person name="Dahal R.H."/>
        </authorList>
    </citation>
    <scope>NUCLEOTIDE SEQUENCE [LARGE SCALE GENOMIC DNA]</scope>
    <source>
        <strain evidence="4">RP-3-7</strain>
    </source>
</reference>
<organism evidence="3 4">
    <name type="scientific">Glaciihabitans arcticus</name>
    <dbReference type="NCBI Taxonomy" id="2668039"/>
    <lineage>
        <taxon>Bacteria</taxon>
        <taxon>Bacillati</taxon>
        <taxon>Actinomycetota</taxon>
        <taxon>Actinomycetes</taxon>
        <taxon>Micrococcales</taxon>
        <taxon>Microbacteriaceae</taxon>
        <taxon>Glaciihabitans</taxon>
    </lineage>
</organism>
<dbReference type="EMBL" id="SISG01000001">
    <property type="protein sequence ID" value="TBN58043.1"/>
    <property type="molecule type" value="Genomic_DNA"/>
</dbReference>
<dbReference type="GO" id="GO:0005975">
    <property type="term" value="P:carbohydrate metabolic process"/>
    <property type="evidence" value="ECO:0007669"/>
    <property type="project" value="InterPro"/>
</dbReference>
<feature type="chain" id="PRO_5020710739" evidence="1">
    <location>
        <begin position="33"/>
        <end position="340"/>
    </location>
</feature>
<sequence>MQEVVYALRMRSVLAGLAVLALAGCAATPALSADAPTDKPLSFTAFQGEWSDARLIDQSADAIDVVAVDGLNLTAEGGVTPASPEALAQADQAHTDGLTAEIMIGNFDADLSDFSEELAWATLSDPARIETAASTVANVVAEQGWDGVSIDLESLEARDTAGLTAFAAALREKLGPAKSLSIALMVEHSAAGYADAGYDLEALVPLIDRFVLMAYDEHGPWEDIPGPIGSLEWQRAGVEGLLEVVPAGQIELGVAGYGYSWGATNSGQLSVEDARGIAGDDAVWDETAGEWTATVGGVEVWWSDIRSFQQRVELAQELGLGGVALWSLETSDPIGAADLG</sequence>
<evidence type="ECO:0000313" key="3">
    <source>
        <dbReference type="EMBL" id="TBN58043.1"/>
    </source>
</evidence>
<dbReference type="PANTHER" id="PTHR46066">
    <property type="entry name" value="CHITINASE DOMAIN-CONTAINING PROTEIN 1 FAMILY MEMBER"/>
    <property type="match status" value="1"/>
</dbReference>
<dbReference type="PANTHER" id="PTHR46066:SF2">
    <property type="entry name" value="CHITINASE DOMAIN-CONTAINING PROTEIN 1"/>
    <property type="match status" value="1"/>
</dbReference>
<feature type="domain" description="GH18" evidence="2">
    <location>
        <begin position="40"/>
        <end position="340"/>
    </location>
</feature>
<dbReference type="InterPro" id="IPR029070">
    <property type="entry name" value="Chitinase_insertion_sf"/>
</dbReference>
<comment type="caution">
    <text evidence="3">The sequence shown here is derived from an EMBL/GenBank/DDBJ whole genome shotgun (WGS) entry which is preliminary data.</text>
</comment>
<dbReference type="InterPro" id="IPR017853">
    <property type="entry name" value="GH"/>
</dbReference>
<dbReference type="PROSITE" id="PS51910">
    <property type="entry name" value="GH18_2"/>
    <property type="match status" value="1"/>
</dbReference>
<dbReference type="Pfam" id="PF00704">
    <property type="entry name" value="Glyco_hydro_18"/>
    <property type="match status" value="1"/>
</dbReference>
<keyword evidence="4" id="KW-1185">Reference proteome</keyword>
<name>A0A4Q9GYZ5_9MICO</name>
<gene>
    <name evidence="3" type="ORF">EYE40_11925</name>
</gene>
<evidence type="ECO:0000259" key="2">
    <source>
        <dbReference type="PROSITE" id="PS51910"/>
    </source>
</evidence>
<dbReference type="Gene3D" id="3.10.50.10">
    <property type="match status" value="1"/>
</dbReference>
<dbReference type="Gene3D" id="3.20.20.80">
    <property type="entry name" value="Glycosidases"/>
    <property type="match status" value="1"/>
</dbReference>